<dbReference type="InterPro" id="IPR011060">
    <property type="entry name" value="RibuloseP-bd_barrel"/>
</dbReference>
<evidence type="ECO:0000256" key="8">
    <source>
        <dbReference type="ARBA" id="ARBA00049047"/>
    </source>
</evidence>
<dbReference type="UniPathway" id="UPA00035">
    <property type="reaction ID" value="UER00044"/>
</dbReference>
<dbReference type="Gene3D" id="3.20.20.70">
    <property type="entry name" value="Aldolase class I"/>
    <property type="match status" value="1"/>
</dbReference>
<dbReference type="STRING" id="152268.A6K24_21660"/>
<evidence type="ECO:0000256" key="5">
    <source>
        <dbReference type="ARBA" id="ARBA00022822"/>
    </source>
</evidence>
<gene>
    <name evidence="9" type="primary">trpA</name>
    <name evidence="11" type="ORF">A6K24_21660</name>
</gene>
<evidence type="ECO:0000256" key="6">
    <source>
        <dbReference type="ARBA" id="ARBA00023141"/>
    </source>
</evidence>
<comment type="function">
    <text evidence="1 9">The alpha subunit is responsible for the aldol cleavage of indoleglycerol phosphate to indole and glyceraldehyde 3-phosphate.</text>
</comment>
<dbReference type="OrthoDB" id="9804578at2"/>
<feature type="active site" description="Proton acceptor" evidence="9">
    <location>
        <position position="55"/>
    </location>
</feature>
<dbReference type="GO" id="GO:0004834">
    <property type="term" value="F:tryptophan synthase activity"/>
    <property type="evidence" value="ECO:0007669"/>
    <property type="project" value="UniProtKB-UniRule"/>
</dbReference>
<evidence type="ECO:0000313" key="11">
    <source>
        <dbReference type="EMBL" id="OAS86330.1"/>
    </source>
</evidence>
<comment type="subunit">
    <text evidence="3 9">Tetramer of two alpha and two beta chains.</text>
</comment>
<reference evidence="12" key="1">
    <citation type="submission" date="2016-04" db="EMBL/GenBank/DDBJ databases">
        <authorList>
            <person name="Lyu Z."/>
            <person name="Lyu W."/>
        </authorList>
    </citation>
    <scope>NUCLEOTIDE SEQUENCE [LARGE SCALE GENOMIC DNA]</scope>
    <source>
        <strain evidence="12">C44</strain>
    </source>
</reference>
<organism evidence="11 12">
    <name type="scientific">Metabacillus litoralis</name>
    <dbReference type="NCBI Taxonomy" id="152268"/>
    <lineage>
        <taxon>Bacteria</taxon>
        <taxon>Bacillati</taxon>
        <taxon>Bacillota</taxon>
        <taxon>Bacilli</taxon>
        <taxon>Bacillales</taxon>
        <taxon>Bacillaceae</taxon>
        <taxon>Metabacillus</taxon>
    </lineage>
</organism>
<dbReference type="RefSeq" id="WP_066331932.1">
    <property type="nucleotide sequence ID" value="NZ_LWSG01000013.1"/>
</dbReference>
<accession>A0A179SYX8</accession>
<evidence type="ECO:0000256" key="4">
    <source>
        <dbReference type="ARBA" id="ARBA00022605"/>
    </source>
</evidence>
<dbReference type="PANTHER" id="PTHR43406:SF1">
    <property type="entry name" value="TRYPTOPHAN SYNTHASE ALPHA CHAIN, CHLOROPLASTIC"/>
    <property type="match status" value="1"/>
</dbReference>
<keyword evidence="7 9" id="KW-0456">Lyase</keyword>
<proteinExistence type="inferred from homology"/>
<dbReference type="AlphaFoldDB" id="A0A179SYX8"/>
<dbReference type="EC" id="4.2.1.20" evidence="9"/>
<sequence>MKTLFKQPLQNKLFIPFITAGDPDGDATIDLAVALQEAGASAIELGIPYSDPVADGPVIQKASSRALKNGMNIVKAMKLVPEMRKKGVNIPIILFTYYNPVLQLEQESFFALLRENTIDGLLIPDIPFEESAELRQKCQEHSISFISLVAPTSSSRIKMIAENAEGFVYCVSSLGVTGVRKNFDNSISSFLDEVKQYSNVPVVVGFGVSSKEQVEELSSICDGVVVGSALVREIERLQTSLLNETTRNKAIDEFREFAKTFGSENESKEYV</sequence>
<dbReference type="Proteomes" id="UP000078534">
    <property type="component" value="Unassembled WGS sequence"/>
</dbReference>
<dbReference type="GO" id="GO:0005829">
    <property type="term" value="C:cytosol"/>
    <property type="evidence" value="ECO:0007669"/>
    <property type="project" value="TreeGrafter"/>
</dbReference>
<keyword evidence="12" id="KW-1185">Reference proteome</keyword>
<comment type="caution">
    <text evidence="11">The sequence shown here is derived from an EMBL/GenBank/DDBJ whole genome shotgun (WGS) entry which is preliminary data.</text>
</comment>
<evidence type="ECO:0000256" key="7">
    <source>
        <dbReference type="ARBA" id="ARBA00023239"/>
    </source>
</evidence>
<dbReference type="SUPFAM" id="SSF51366">
    <property type="entry name" value="Ribulose-phoshate binding barrel"/>
    <property type="match status" value="1"/>
</dbReference>
<evidence type="ECO:0000256" key="2">
    <source>
        <dbReference type="ARBA" id="ARBA00004733"/>
    </source>
</evidence>
<evidence type="ECO:0000256" key="9">
    <source>
        <dbReference type="HAMAP-Rule" id="MF_00131"/>
    </source>
</evidence>
<dbReference type="FunFam" id="3.20.20.70:FF:000037">
    <property type="entry name" value="Tryptophan synthase alpha chain"/>
    <property type="match status" value="1"/>
</dbReference>
<dbReference type="InterPro" id="IPR013785">
    <property type="entry name" value="Aldolase_TIM"/>
</dbReference>
<evidence type="ECO:0000313" key="12">
    <source>
        <dbReference type="Proteomes" id="UP000078534"/>
    </source>
</evidence>
<comment type="similarity">
    <text evidence="9 10">Belongs to the TrpA family.</text>
</comment>
<dbReference type="InterPro" id="IPR002028">
    <property type="entry name" value="Trp_synthase_suA"/>
</dbReference>
<comment type="catalytic activity">
    <reaction evidence="8 9">
        <text>(1S,2R)-1-C-(indol-3-yl)glycerol 3-phosphate + L-serine = D-glyceraldehyde 3-phosphate + L-tryptophan + H2O</text>
        <dbReference type="Rhea" id="RHEA:10532"/>
        <dbReference type="ChEBI" id="CHEBI:15377"/>
        <dbReference type="ChEBI" id="CHEBI:33384"/>
        <dbReference type="ChEBI" id="CHEBI:57912"/>
        <dbReference type="ChEBI" id="CHEBI:58866"/>
        <dbReference type="ChEBI" id="CHEBI:59776"/>
        <dbReference type="EC" id="4.2.1.20"/>
    </reaction>
</comment>
<protein>
    <recommendedName>
        <fullName evidence="9">Tryptophan synthase alpha chain</fullName>
        <ecNumber evidence="9">4.2.1.20</ecNumber>
    </recommendedName>
</protein>
<dbReference type="InterPro" id="IPR018204">
    <property type="entry name" value="Trp_synthase_alpha_AS"/>
</dbReference>
<dbReference type="Pfam" id="PF00290">
    <property type="entry name" value="Trp_syntA"/>
    <property type="match status" value="1"/>
</dbReference>
<dbReference type="HAMAP" id="MF_00131">
    <property type="entry name" value="Trp_synth_alpha"/>
    <property type="match status" value="1"/>
</dbReference>
<keyword evidence="6 9" id="KW-0057">Aromatic amino acid biosynthesis</keyword>
<dbReference type="NCBIfam" id="TIGR00262">
    <property type="entry name" value="trpA"/>
    <property type="match status" value="1"/>
</dbReference>
<comment type="pathway">
    <text evidence="2 9">Amino-acid biosynthesis; L-tryptophan biosynthesis; L-tryptophan from chorismate: step 5/5.</text>
</comment>
<dbReference type="PANTHER" id="PTHR43406">
    <property type="entry name" value="TRYPTOPHAN SYNTHASE, ALPHA CHAIN"/>
    <property type="match status" value="1"/>
</dbReference>
<name>A0A179SYX8_9BACI</name>
<dbReference type="PROSITE" id="PS00167">
    <property type="entry name" value="TRP_SYNTHASE_ALPHA"/>
    <property type="match status" value="1"/>
</dbReference>
<feature type="active site" description="Proton acceptor" evidence="9">
    <location>
        <position position="44"/>
    </location>
</feature>
<dbReference type="EMBL" id="LWSG01000013">
    <property type="protein sequence ID" value="OAS86330.1"/>
    <property type="molecule type" value="Genomic_DNA"/>
</dbReference>
<evidence type="ECO:0000256" key="3">
    <source>
        <dbReference type="ARBA" id="ARBA00011270"/>
    </source>
</evidence>
<keyword evidence="5 9" id="KW-0822">Tryptophan biosynthesis</keyword>
<dbReference type="CDD" id="cd04724">
    <property type="entry name" value="Tryptophan_synthase_alpha"/>
    <property type="match status" value="1"/>
</dbReference>
<keyword evidence="4 9" id="KW-0028">Amino-acid biosynthesis</keyword>
<evidence type="ECO:0000256" key="1">
    <source>
        <dbReference type="ARBA" id="ARBA00003365"/>
    </source>
</evidence>
<evidence type="ECO:0000256" key="10">
    <source>
        <dbReference type="RuleBase" id="RU003662"/>
    </source>
</evidence>